<evidence type="ECO:0000259" key="1">
    <source>
        <dbReference type="PROSITE" id="PS50181"/>
    </source>
</evidence>
<evidence type="ECO:0000313" key="3">
    <source>
        <dbReference type="EMBL" id="TYK03792.1"/>
    </source>
</evidence>
<evidence type="ECO:0000313" key="2">
    <source>
        <dbReference type="EMBL" id="KAA0061121.1"/>
    </source>
</evidence>
<dbReference type="EMBL" id="SSTE01005078">
    <property type="protein sequence ID" value="KAA0061121.1"/>
    <property type="molecule type" value="Genomic_DNA"/>
</dbReference>
<protein>
    <submittedName>
        <fullName evidence="2 3">F-box/LRR-repeat protein</fullName>
    </submittedName>
</protein>
<dbReference type="InterPro" id="IPR053781">
    <property type="entry name" value="F-box_AtFBL13-like"/>
</dbReference>
<dbReference type="Gene3D" id="1.20.1280.50">
    <property type="match status" value="1"/>
</dbReference>
<gene>
    <name evidence="3" type="ORF">E5676_scaffold863G001800</name>
    <name evidence="2" type="ORF">E6C27_scaffold348G00370</name>
</gene>
<dbReference type="OrthoDB" id="612216at2759"/>
<proteinExistence type="predicted"/>
<dbReference type="CDD" id="cd22160">
    <property type="entry name" value="F-box_AtFBL13-like"/>
    <property type="match status" value="1"/>
</dbReference>
<dbReference type="Pfam" id="PF24758">
    <property type="entry name" value="LRR_At5g56370"/>
    <property type="match status" value="1"/>
</dbReference>
<dbReference type="SUPFAM" id="SSF52047">
    <property type="entry name" value="RNI-like"/>
    <property type="match status" value="1"/>
</dbReference>
<dbReference type="PANTHER" id="PTHR34145:SF28">
    <property type="entry name" value="F-BOX DOMAIN-CONTAINING PROTEIN"/>
    <property type="match status" value="1"/>
</dbReference>
<reference evidence="4 5" key="1">
    <citation type="submission" date="2019-08" db="EMBL/GenBank/DDBJ databases">
        <title>Draft genome sequences of two oriental melons (Cucumis melo L. var makuwa).</title>
        <authorList>
            <person name="Kwon S.-Y."/>
        </authorList>
    </citation>
    <scope>NUCLEOTIDE SEQUENCE [LARGE SCALE GENOMIC DNA]</scope>
    <source>
        <strain evidence="5">cv. Chang Bougi</strain>
        <strain evidence="4">cv. SW 3</strain>
        <tissue evidence="2">Leaf</tissue>
    </source>
</reference>
<dbReference type="Gene3D" id="3.80.10.10">
    <property type="entry name" value="Ribonuclease Inhibitor"/>
    <property type="match status" value="1"/>
</dbReference>
<name>A0A5A7V5P4_CUCMM</name>
<dbReference type="InterPro" id="IPR036047">
    <property type="entry name" value="F-box-like_dom_sf"/>
</dbReference>
<feature type="domain" description="F-box" evidence="1">
    <location>
        <begin position="1"/>
        <end position="37"/>
    </location>
</feature>
<dbReference type="Pfam" id="PF23622">
    <property type="entry name" value="LRR_At1g61320_AtMIF1"/>
    <property type="match status" value="1"/>
</dbReference>
<dbReference type="InterPro" id="IPR001810">
    <property type="entry name" value="F-box_dom"/>
</dbReference>
<dbReference type="Pfam" id="PF00646">
    <property type="entry name" value="F-box"/>
    <property type="match status" value="1"/>
</dbReference>
<organism evidence="2 4">
    <name type="scientific">Cucumis melo var. makuwa</name>
    <name type="common">Oriental melon</name>
    <dbReference type="NCBI Taxonomy" id="1194695"/>
    <lineage>
        <taxon>Eukaryota</taxon>
        <taxon>Viridiplantae</taxon>
        <taxon>Streptophyta</taxon>
        <taxon>Embryophyta</taxon>
        <taxon>Tracheophyta</taxon>
        <taxon>Spermatophyta</taxon>
        <taxon>Magnoliopsida</taxon>
        <taxon>eudicotyledons</taxon>
        <taxon>Gunneridae</taxon>
        <taxon>Pentapetalae</taxon>
        <taxon>rosids</taxon>
        <taxon>fabids</taxon>
        <taxon>Cucurbitales</taxon>
        <taxon>Cucurbitaceae</taxon>
        <taxon>Benincaseae</taxon>
        <taxon>Cucumis</taxon>
    </lineage>
</organism>
<dbReference type="Proteomes" id="UP000321947">
    <property type="component" value="Unassembled WGS sequence"/>
</dbReference>
<evidence type="ECO:0000313" key="4">
    <source>
        <dbReference type="Proteomes" id="UP000321393"/>
    </source>
</evidence>
<accession>A0A5A7V5P4</accession>
<dbReference type="SUPFAM" id="SSF81383">
    <property type="entry name" value="F-box domain"/>
    <property type="match status" value="1"/>
</dbReference>
<evidence type="ECO:0000313" key="5">
    <source>
        <dbReference type="Proteomes" id="UP000321947"/>
    </source>
</evidence>
<dbReference type="Proteomes" id="UP000321393">
    <property type="component" value="Unassembled WGS sequence"/>
</dbReference>
<comment type="caution">
    <text evidence="2">The sequence shown here is derived from an EMBL/GenBank/DDBJ whole genome shotgun (WGS) entry which is preliminary data.</text>
</comment>
<dbReference type="InterPro" id="IPR055411">
    <property type="entry name" value="LRR_FXL15/At3g58940/PEG3-like"/>
</dbReference>
<dbReference type="InterPro" id="IPR053772">
    <property type="entry name" value="At1g61320/At1g61330-like"/>
</dbReference>
<dbReference type="PANTHER" id="PTHR34145">
    <property type="entry name" value="OS02G0105600 PROTEIN"/>
    <property type="match status" value="1"/>
</dbReference>
<dbReference type="AlphaFoldDB" id="A0A5A7V5P4"/>
<dbReference type="InterPro" id="IPR055357">
    <property type="entry name" value="LRR_At1g61320_AtMIF1"/>
</dbReference>
<sequence length="555" mass="63193">MDLISELPDPILQHILSFLPVKQIIQTTILSKRWIHLWLTFPSFEFDKNFFHFESKLQNKRLHLINFVEHTLKQLKCLRKFKLHTDFPEANSTVVVDRWIDYVLKGCVQELEIVVTVENGKRYNLPQRVFANQSLTVLTVGDCKLCPSLMDGYKLLSMKSVSLLGVFAEDETVKRLVSNCPFIQHIKLNSCLGLRSLWLCETNELITMEVQNNSGLYEFGAKAINLQAFEFRGQFQPCCINISSCKNLKTLKLSMVAITDDWFNRCFSEFPLLEILALSYCHMLERLRISSSHLKKFILCGCESVTRVDIDAPCLSRLEFSGDVISFSLNAPALSQADMELSPRIFDNPWVVKQIEFLAHFNHLKSLTLQSQTGKSVIIPQELRETFGSPLYGVKHLKLKIIKPLFSPSLKDLVKALLWIAPQPQTITIESGFGKKILKVPIVARQSRSTLLSFPIQMAQNVLSSTLYHELLFSSKVGDNTYELVSKEYVGSSNHNVNDNENAFDVEMSSDPDVDITVEALEVFEVDVSAHCVHRIELVNDHNLIATKVDSMFNV</sequence>
<dbReference type="PROSITE" id="PS50181">
    <property type="entry name" value="FBOX"/>
    <property type="match status" value="1"/>
</dbReference>
<dbReference type="InterPro" id="IPR032675">
    <property type="entry name" value="LRR_dom_sf"/>
</dbReference>
<dbReference type="EMBL" id="SSTD01014872">
    <property type="protein sequence ID" value="TYK03792.1"/>
    <property type="molecule type" value="Genomic_DNA"/>
</dbReference>